<keyword evidence="1" id="KW-0472">Membrane</keyword>
<keyword evidence="3" id="KW-1185">Reference proteome</keyword>
<proteinExistence type="predicted"/>
<feature type="transmembrane region" description="Helical" evidence="1">
    <location>
        <begin position="89"/>
        <end position="111"/>
    </location>
</feature>
<accession>A0AAD3TDI0</accession>
<protein>
    <submittedName>
        <fullName evidence="2">Uncharacterized protein</fullName>
    </submittedName>
</protein>
<dbReference type="EMBL" id="BSYO01000032">
    <property type="protein sequence ID" value="GMH27221.1"/>
    <property type="molecule type" value="Genomic_DNA"/>
</dbReference>
<dbReference type="Proteomes" id="UP001279734">
    <property type="component" value="Unassembled WGS sequence"/>
</dbReference>
<dbReference type="PANTHER" id="PTHR34201">
    <property type="entry name" value="GLYCINE-RICH PROTEIN"/>
    <property type="match status" value="1"/>
</dbReference>
<dbReference type="InterPro" id="IPR053288">
    <property type="entry name" value="TGD_Bridge_Protein"/>
</dbReference>
<evidence type="ECO:0000313" key="2">
    <source>
        <dbReference type="EMBL" id="GMH27221.1"/>
    </source>
</evidence>
<keyword evidence="1" id="KW-0812">Transmembrane</keyword>
<comment type="caution">
    <text evidence="2">The sequence shown here is derived from an EMBL/GenBank/DDBJ whole genome shotgun (WGS) entry which is preliminary data.</text>
</comment>
<feature type="transmembrane region" description="Helical" evidence="1">
    <location>
        <begin position="55"/>
        <end position="77"/>
    </location>
</feature>
<organism evidence="2 3">
    <name type="scientific">Nepenthes gracilis</name>
    <name type="common">Slender pitcher plant</name>
    <dbReference type="NCBI Taxonomy" id="150966"/>
    <lineage>
        <taxon>Eukaryota</taxon>
        <taxon>Viridiplantae</taxon>
        <taxon>Streptophyta</taxon>
        <taxon>Embryophyta</taxon>
        <taxon>Tracheophyta</taxon>
        <taxon>Spermatophyta</taxon>
        <taxon>Magnoliopsida</taxon>
        <taxon>eudicotyledons</taxon>
        <taxon>Gunneridae</taxon>
        <taxon>Pentapetalae</taxon>
        <taxon>Caryophyllales</taxon>
        <taxon>Nepenthaceae</taxon>
        <taxon>Nepenthes</taxon>
    </lineage>
</organism>
<gene>
    <name evidence="2" type="ORF">Nepgr_029064</name>
</gene>
<keyword evidence="1" id="KW-1133">Transmembrane helix</keyword>
<sequence>MKPDLTNINLNKKAESNSLWKWNVGKNGKQRENRFPAAQVFHTNRRRSAKTDLEPGGGIGVGCGVGLGLGLVGGIGYSGWPWNHLRPVFGVGMGCGIGFGFGYGMGFGYGFTLESLKSYLSAKKSDPEKWIVIQI</sequence>
<evidence type="ECO:0000313" key="3">
    <source>
        <dbReference type="Proteomes" id="UP001279734"/>
    </source>
</evidence>
<reference evidence="2" key="1">
    <citation type="submission" date="2023-05" db="EMBL/GenBank/DDBJ databases">
        <title>Nepenthes gracilis genome sequencing.</title>
        <authorList>
            <person name="Fukushima K."/>
        </authorList>
    </citation>
    <scope>NUCLEOTIDE SEQUENCE</scope>
    <source>
        <strain evidence="2">SING2019-196</strain>
    </source>
</reference>
<evidence type="ECO:0000256" key="1">
    <source>
        <dbReference type="SAM" id="Phobius"/>
    </source>
</evidence>
<dbReference type="AlphaFoldDB" id="A0AAD3TDI0"/>
<dbReference type="PANTHER" id="PTHR34201:SF6">
    <property type="entry name" value="GLYCINE-RICH PROTEIN"/>
    <property type="match status" value="1"/>
</dbReference>
<name>A0AAD3TDI0_NEPGR</name>